<feature type="domain" description="Retroviral polymerase SH3-like" evidence="3">
    <location>
        <begin position="385"/>
        <end position="447"/>
    </location>
</feature>
<feature type="compositionally biased region" description="Basic residues" evidence="1">
    <location>
        <begin position="870"/>
        <end position="881"/>
    </location>
</feature>
<evidence type="ECO:0000259" key="3">
    <source>
        <dbReference type="Pfam" id="PF25597"/>
    </source>
</evidence>
<feature type="compositionally biased region" description="Basic residues" evidence="1">
    <location>
        <begin position="265"/>
        <end position="275"/>
    </location>
</feature>
<evidence type="ECO:0000313" key="4">
    <source>
        <dbReference type="EMBL" id="GEV01330.1"/>
    </source>
</evidence>
<feature type="region of interest" description="Disordered" evidence="1">
    <location>
        <begin position="457"/>
        <end position="477"/>
    </location>
</feature>
<feature type="domain" description="Reverse transcriptase Ty1/copia-type" evidence="2">
    <location>
        <begin position="490"/>
        <end position="554"/>
    </location>
</feature>
<evidence type="ECO:0000256" key="1">
    <source>
        <dbReference type="SAM" id="MobiDB-lite"/>
    </source>
</evidence>
<feature type="compositionally biased region" description="Basic and acidic residues" evidence="1">
    <location>
        <begin position="457"/>
        <end position="466"/>
    </location>
</feature>
<dbReference type="Pfam" id="PF07727">
    <property type="entry name" value="RVT_2"/>
    <property type="match status" value="1"/>
</dbReference>
<organism evidence="4">
    <name type="scientific">Tanacetum cinerariifolium</name>
    <name type="common">Dalmatian daisy</name>
    <name type="synonym">Chrysanthemum cinerariifolium</name>
    <dbReference type="NCBI Taxonomy" id="118510"/>
    <lineage>
        <taxon>Eukaryota</taxon>
        <taxon>Viridiplantae</taxon>
        <taxon>Streptophyta</taxon>
        <taxon>Embryophyta</taxon>
        <taxon>Tracheophyta</taxon>
        <taxon>Spermatophyta</taxon>
        <taxon>Magnoliopsida</taxon>
        <taxon>eudicotyledons</taxon>
        <taxon>Gunneridae</taxon>
        <taxon>Pentapetalae</taxon>
        <taxon>asterids</taxon>
        <taxon>campanulids</taxon>
        <taxon>Asterales</taxon>
        <taxon>Asteraceae</taxon>
        <taxon>Asteroideae</taxon>
        <taxon>Anthemideae</taxon>
        <taxon>Anthemidinae</taxon>
        <taxon>Tanacetum</taxon>
    </lineage>
</organism>
<dbReference type="Pfam" id="PF25597">
    <property type="entry name" value="SH3_retrovirus"/>
    <property type="match status" value="1"/>
</dbReference>
<feature type="compositionally biased region" description="Basic and acidic residues" evidence="1">
    <location>
        <begin position="663"/>
        <end position="695"/>
    </location>
</feature>
<feature type="region of interest" description="Disordered" evidence="1">
    <location>
        <begin position="663"/>
        <end position="737"/>
    </location>
</feature>
<feature type="region of interest" description="Disordered" evidence="1">
    <location>
        <begin position="842"/>
        <end position="885"/>
    </location>
</feature>
<evidence type="ECO:0000259" key="2">
    <source>
        <dbReference type="Pfam" id="PF07727"/>
    </source>
</evidence>
<sequence>MLKPLFPSPIPVKDSNSFLKKSDTSLSLPTFETFIDHTEEINSGSTTTHVDYSLPKYDSLLFEIEPDQGKLTSVVVKDNLEEPRVHVPNVLTTHPTLMLDSKFIPVDNSLPKFEIDIEEKNSGSTTIHANVSLSDLESFNFDFKPDPSELTSIVDSRICENILSATNVNLPPKEDNSPLFAYVVWIIIFVLTYPMVPPHLFSFENEDIIFDPGITNCYFHSLLPNVSHRHLRIEESLRAQESDKGKEKEVVGPSMNMMEEGGKNKNNKQNKRKKCGFKDNNGDSGSNKKPKLECWKCGKTSHFKRDFRSGNKKNNASASGSRKAFYVQVVAIVWWIDSDAKTHVYKDHCWFKIYEVVEDECVLYIGDDHFAPVHGKGSVGYRVIVRLLNPKRKTLGEKGIDCIFVGYAEHSKAYRFYVIEPNNSVSINIIIESRDVIFDENRFSSIPKPKDIIPKLDESQRDEHLNDVPSETPEPRKEAIDDEIGSIVENNTWVLSDLPPGCKSLVCKWGFKRKMKVDGTIDKFKVRLVIQGFRQKEGIDYFDTYASVARITTIGCNEHNVCKLVKSLYGLKQASKQWHQKFDETVSKVPNTKDTIKFKLDSQDITYNVDMFHDTFYLPMETPDSPFVAPVNIHIIESCMQRVGYQGVVDKVVEDEKDEESYADKFVDSMIHDDVDDSDNRLEPEIHKENPKHVDDDDENEEEKKDEKQDDEMGSLENRVEKMQTPIPTTPRSPRINLSSDMNIVQELTDTVLISTATTSKHPHKKRRIYTKYSHLSGALRRMATNDLIEGYLKQVMADIIIQDRDAFQAEVSALIYKDFDAQAPKIIEELFKNYRKFEKSSTSNTSCRDDNFHSQRHDDNQEDVAPPKGKIRVKRHKTSKSSKSAREWDAWDEEIVIEKDKVIPEDETSELIIKFQNVDKHIPTIFDRARMKTTLNDMLSNQFRNAKEPQRNPNEPPRYLYNKDLFFLKNGNTEEKKPRRRIDFDVIIEFKDVPLQRILWSVIHVVQFPLFLFFGRPGFYPELTLKPRNGKGRGKKVTMNGYYKYQLHLRNHLDYIHKHQNDLRSDYLSGLYLRRGDHEGMAAGSKIMLPSTFTGGHRVFGQKVKDFVKILKEVKTFGYVFGGAPDKEDDQDSSWITIPLEYAVSADETRQSQLIDSIYDDIILKTPTAISLQEKAIVCPKNMKVKVELI</sequence>
<proteinExistence type="predicted"/>
<dbReference type="InterPro" id="IPR013103">
    <property type="entry name" value="RVT_2"/>
</dbReference>
<reference evidence="4" key="1">
    <citation type="journal article" date="2019" name="Sci. Rep.">
        <title>Draft genome of Tanacetum cinerariifolium, the natural source of mosquito coil.</title>
        <authorList>
            <person name="Yamashiro T."/>
            <person name="Shiraishi A."/>
            <person name="Satake H."/>
            <person name="Nakayama K."/>
        </authorList>
    </citation>
    <scope>NUCLEOTIDE SEQUENCE</scope>
</reference>
<dbReference type="AlphaFoldDB" id="A0A699GLP8"/>
<feature type="region of interest" description="Disordered" evidence="1">
    <location>
        <begin position="237"/>
        <end position="289"/>
    </location>
</feature>
<feature type="compositionally biased region" description="Basic and acidic residues" evidence="1">
    <location>
        <begin position="848"/>
        <end position="860"/>
    </location>
</feature>
<comment type="caution">
    <text evidence="4">The sequence shown here is derived from an EMBL/GenBank/DDBJ whole genome shotgun (WGS) entry which is preliminary data.</text>
</comment>
<dbReference type="PANTHER" id="PTHR47592">
    <property type="entry name" value="PBF68 PROTEIN"/>
    <property type="match status" value="1"/>
</dbReference>
<dbReference type="EMBL" id="BKCJ010012605">
    <property type="protein sequence ID" value="GEV01330.1"/>
    <property type="molecule type" value="Genomic_DNA"/>
</dbReference>
<dbReference type="InterPro" id="IPR057670">
    <property type="entry name" value="SH3_retrovirus"/>
</dbReference>
<gene>
    <name evidence="4" type="ORF">Tci_073307</name>
</gene>
<dbReference type="PANTHER" id="PTHR47592:SF27">
    <property type="entry name" value="OS08G0421700 PROTEIN"/>
    <property type="match status" value="1"/>
</dbReference>
<accession>A0A699GLP8</accession>
<protein>
    <submittedName>
        <fullName evidence="4">Uncharacterized protein</fullName>
    </submittedName>
</protein>
<feature type="compositionally biased region" description="Basic and acidic residues" evidence="1">
    <location>
        <begin position="237"/>
        <end position="250"/>
    </location>
</feature>
<feature type="compositionally biased region" description="Low complexity" evidence="1">
    <location>
        <begin position="725"/>
        <end position="736"/>
    </location>
</feature>
<name>A0A699GLP8_TANCI</name>